<name>A0A9W4GXT6_9ACTN</name>
<protein>
    <submittedName>
        <fullName evidence="1">Uncharacterized protein</fullName>
    </submittedName>
</protein>
<gene>
    <name evidence="1" type="ORF">SBRY_10817</name>
</gene>
<evidence type="ECO:0000313" key="2">
    <source>
        <dbReference type="Proteomes" id="UP001153328"/>
    </source>
</evidence>
<dbReference type="EMBL" id="CAJVAX010000001">
    <property type="protein sequence ID" value="CAG7605387.1"/>
    <property type="molecule type" value="Genomic_DNA"/>
</dbReference>
<accession>A0A9W4GXT6</accession>
<organism evidence="1 2">
    <name type="scientific">Actinacidiphila bryophytorum</name>
    <dbReference type="NCBI Taxonomy" id="1436133"/>
    <lineage>
        <taxon>Bacteria</taxon>
        <taxon>Bacillati</taxon>
        <taxon>Actinomycetota</taxon>
        <taxon>Actinomycetes</taxon>
        <taxon>Kitasatosporales</taxon>
        <taxon>Streptomycetaceae</taxon>
        <taxon>Actinacidiphila</taxon>
    </lineage>
</organism>
<keyword evidence="2" id="KW-1185">Reference proteome</keyword>
<reference evidence="1" key="1">
    <citation type="submission" date="2021-06" db="EMBL/GenBank/DDBJ databases">
        <authorList>
            <person name="Arsene-Ploetze F."/>
        </authorList>
    </citation>
    <scope>NUCLEOTIDE SEQUENCE</scope>
    <source>
        <strain evidence="1">SBRY1</strain>
    </source>
</reference>
<evidence type="ECO:0000313" key="1">
    <source>
        <dbReference type="EMBL" id="CAG7605387.1"/>
    </source>
</evidence>
<comment type="caution">
    <text evidence="1">The sequence shown here is derived from an EMBL/GenBank/DDBJ whole genome shotgun (WGS) entry which is preliminary data.</text>
</comment>
<proteinExistence type="predicted"/>
<sequence length="290" mass="30435">MKETLPPRARLRWLLMTMRLSNSSFTGMARTEVAVGSSSDAFMFLATAAAGPRRVTNSVSLSAAGAAGACAGLAAGCAAAGCAAAGAGAAGGQARSRCRGAGGAGMVWRAGRGGHRLAGRHRCGGRACRGPRRPALARGGRRGGRAVRLVVGEEVPPGSVYRVRILEVLLVDLIDQPLVRAETRGRAFALRLVVGRDTRAIGGLWRHGGNRPLPLHKMVDSGNKGYAYRSLHRRLGVQSSRKSHLKQGFRAVPGGKTVPLEGCPARSRRLTLRALPAPGVKARREQHPEG</sequence>
<dbReference type="AlphaFoldDB" id="A0A9W4GXT6"/>
<dbReference type="Proteomes" id="UP001153328">
    <property type="component" value="Unassembled WGS sequence"/>
</dbReference>